<dbReference type="Pfam" id="PF02212">
    <property type="entry name" value="GED"/>
    <property type="match status" value="1"/>
</dbReference>
<dbReference type="GO" id="GO:0016559">
    <property type="term" value="P:peroxisome fission"/>
    <property type="evidence" value="ECO:0007669"/>
    <property type="project" value="TreeGrafter"/>
</dbReference>
<dbReference type="AlphaFoldDB" id="A0AAW2GSM7"/>
<organism evidence="2 3">
    <name type="scientific">Cardiocondyla obscurior</name>
    <dbReference type="NCBI Taxonomy" id="286306"/>
    <lineage>
        <taxon>Eukaryota</taxon>
        <taxon>Metazoa</taxon>
        <taxon>Ecdysozoa</taxon>
        <taxon>Arthropoda</taxon>
        <taxon>Hexapoda</taxon>
        <taxon>Insecta</taxon>
        <taxon>Pterygota</taxon>
        <taxon>Neoptera</taxon>
        <taxon>Endopterygota</taxon>
        <taxon>Hymenoptera</taxon>
        <taxon>Apocrita</taxon>
        <taxon>Aculeata</taxon>
        <taxon>Formicoidea</taxon>
        <taxon>Formicidae</taxon>
        <taxon>Myrmicinae</taxon>
        <taxon>Cardiocondyla</taxon>
    </lineage>
</organism>
<comment type="caution">
    <text evidence="2">The sequence shown here is derived from an EMBL/GenBank/DDBJ whole genome shotgun (WGS) entry which is preliminary data.</text>
</comment>
<dbReference type="GO" id="GO:0000266">
    <property type="term" value="P:mitochondrial fission"/>
    <property type="evidence" value="ECO:0007669"/>
    <property type="project" value="TreeGrafter"/>
</dbReference>
<dbReference type="InterPro" id="IPR003130">
    <property type="entry name" value="GED"/>
</dbReference>
<dbReference type="GO" id="GO:0048312">
    <property type="term" value="P:intracellular distribution of mitochondria"/>
    <property type="evidence" value="ECO:0007669"/>
    <property type="project" value="TreeGrafter"/>
</dbReference>
<dbReference type="Gene3D" id="1.20.120.1240">
    <property type="entry name" value="Dynamin, middle domain"/>
    <property type="match status" value="1"/>
</dbReference>
<dbReference type="GO" id="GO:0005739">
    <property type="term" value="C:mitochondrion"/>
    <property type="evidence" value="ECO:0007669"/>
    <property type="project" value="TreeGrafter"/>
</dbReference>
<dbReference type="GO" id="GO:0005874">
    <property type="term" value="C:microtubule"/>
    <property type="evidence" value="ECO:0007669"/>
    <property type="project" value="TreeGrafter"/>
</dbReference>
<dbReference type="SMART" id="SM00302">
    <property type="entry name" value="GED"/>
    <property type="match status" value="1"/>
</dbReference>
<feature type="domain" description="GED" evidence="1">
    <location>
        <begin position="37"/>
        <end position="115"/>
    </location>
</feature>
<dbReference type="InterPro" id="IPR022812">
    <property type="entry name" value="Dynamin"/>
</dbReference>
<evidence type="ECO:0000313" key="3">
    <source>
        <dbReference type="Proteomes" id="UP001430953"/>
    </source>
</evidence>
<dbReference type="GO" id="GO:0016020">
    <property type="term" value="C:membrane"/>
    <property type="evidence" value="ECO:0007669"/>
    <property type="project" value="TreeGrafter"/>
</dbReference>
<dbReference type="Proteomes" id="UP001430953">
    <property type="component" value="Unassembled WGS sequence"/>
</dbReference>
<dbReference type="PANTHER" id="PTHR11566">
    <property type="entry name" value="DYNAMIN"/>
    <property type="match status" value="1"/>
</dbReference>
<dbReference type="GO" id="GO:0008017">
    <property type="term" value="F:microtubule binding"/>
    <property type="evidence" value="ECO:0007669"/>
    <property type="project" value="TreeGrafter"/>
</dbReference>
<dbReference type="GO" id="GO:0005525">
    <property type="term" value="F:GTP binding"/>
    <property type="evidence" value="ECO:0007669"/>
    <property type="project" value="InterPro"/>
</dbReference>
<sequence length="115" mass="13391">MTSMACSHGVKKQLINLLLAVPIQTSRKLSDLEQQDCDIIERLIRSYFYIVQTFIQENVPKAVMHFLVNYVKDNLQSKLVIHLYKLDQAKTLLIKSGHIAFRRKETLDMLKVCKK</sequence>
<protein>
    <recommendedName>
        <fullName evidence="1">GED domain-containing protein</fullName>
    </recommendedName>
</protein>
<reference evidence="2 3" key="1">
    <citation type="submission" date="2023-03" db="EMBL/GenBank/DDBJ databases">
        <title>High recombination rates correlate with genetic variation in Cardiocondyla obscurior ants.</title>
        <authorList>
            <person name="Errbii M."/>
        </authorList>
    </citation>
    <scope>NUCLEOTIDE SEQUENCE [LARGE SCALE GENOMIC DNA]</scope>
    <source>
        <strain evidence="2">Alpha-2009</strain>
        <tissue evidence="2">Whole body</tissue>
    </source>
</reference>
<proteinExistence type="predicted"/>
<accession>A0AAW2GSM7</accession>
<keyword evidence="3" id="KW-1185">Reference proteome</keyword>
<dbReference type="EMBL" id="JADYXP020000002">
    <property type="protein sequence ID" value="KAL0130294.1"/>
    <property type="molecule type" value="Genomic_DNA"/>
</dbReference>
<dbReference type="GO" id="GO:0006897">
    <property type="term" value="P:endocytosis"/>
    <property type="evidence" value="ECO:0007669"/>
    <property type="project" value="TreeGrafter"/>
</dbReference>
<dbReference type="PROSITE" id="PS51388">
    <property type="entry name" value="GED"/>
    <property type="match status" value="1"/>
</dbReference>
<name>A0AAW2GSM7_9HYME</name>
<dbReference type="GO" id="GO:0003924">
    <property type="term" value="F:GTPase activity"/>
    <property type="evidence" value="ECO:0007669"/>
    <property type="project" value="InterPro"/>
</dbReference>
<dbReference type="PANTHER" id="PTHR11566:SF21">
    <property type="entry name" value="DYNAMIN RELATED PROTEIN 1, ISOFORM A"/>
    <property type="match status" value="1"/>
</dbReference>
<dbReference type="InterPro" id="IPR020850">
    <property type="entry name" value="GED_dom"/>
</dbReference>
<gene>
    <name evidence="2" type="ORF">PUN28_002129</name>
</gene>
<evidence type="ECO:0000313" key="2">
    <source>
        <dbReference type="EMBL" id="KAL0130294.1"/>
    </source>
</evidence>
<evidence type="ECO:0000259" key="1">
    <source>
        <dbReference type="PROSITE" id="PS51388"/>
    </source>
</evidence>